<accession>A0A1H8IVC7</accession>
<dbReference type="PANTHER" id="PTHR43531:SF11">
    <property type="entry name" value="METHYL-ACCEPTING CHEMOTAXIS PROTEIN 3"/>
    <property type="match status" value="1"/>
</dbReference>
<dbReference type="PROSITE" id="PS50111">
    <property type="entry name" value="CHEMOTAXIS_TRANSDUC_2"/>
    <property type="match status" value="1"/>
</dbReference>
<organism evidence="12 13">
    <name type="scientific">Sphingomonas gellani</name>
    <dbReference type="NCBI Taxonomy" id="1166340"/>
    <lineage>
        <taxon>Bacteria</taxon>
        <taxon>Pseudomonadati</taxon>
        <taxon>Pseudomonadota</taxon>
        <taxon>Alphaproteobacteria</taxon>
        <taxon>Sphingomonadales</taxon>
        <taxon>Sphingomonadaceae</taxon>
        <taxon>Sphingomonas</taxon>
    </lineage>
</organism>
<dbReference type="SMART" id="SM00283">
    <property type="entry name" value="MA"/>
    <property type="match status" value="1"/>
</dbReference>
<dbReference type="PANTHER" id="PTHR43531">
    <property type="entry name" value="PROTEIN ICFG"/>
    <property type="match status" value="1"/>
</dbReference>
<dbReference type="GO" id="GO:0007165">
    <property type="term" value="P:signal transduction"/>
    <property type="evidence" value="ECO:0007669"/>
    <property type="project" value="UniProtKB-KW"/>
</dbReference>
<evidence type="ECO:0000256" key="2">
    <source>
        <dbReference type="ARBA" id="ARBA00022475"/>
    </source>
</evidence>
<dbReference type="CDD" id="cd11386">
    <property type="entry name" value="MCP_signal"/>
    <property type="match status" value="1"/>
</dbReference>
<keyword evidence="5" id="KW-1133">Transmembrane helix</keyword>
<evidence type="ECO:0000313" key="12">
    <source>
        <dbReference type="EMBL" id="SEN72319.1"/>
    </source>
</evidence>
<dbReference type="RefSeq" id="WP_093666908.1">
    <property type="nucleotide sequence ID" value="NZ_FOCF01000011.1"/>
</dbReference>
<feature type="domain" description="HAMP" evidence="11">
    <location>
        <begin position="265"/>
        <end position="317"/>
    </location>
</feature>
<keyword evidence="13" id="KW-1185">Reference proteome</keyword>
<dbReference type="Proteomes" id="UP000199206">
    <property type="component" value="Unassembled WGS sequence"/>
</dbReference>
<evidence type="ECO:0000313" key="13">
    <source>
        <dbReference type="Proteomes" id="UP000199206"/>
    </source>
</evidence>
<dbReference type="EMBL" id="FOCF01000011">
    <property type="protein sequence ID" value="SEN72319.1"/>
    <property type="molecule type" value="Genomic_DNA"/>
</dbReference>
<dbReference type="CDD" id="cd06225">
    <property type="entry name" value="HAMP"/>
    <property type="match status" value="1"/>
</dbReference>
<evidence type="ECO:0000256" key="5">
    <source>
        <dbReference type="ARBA" id="ARBA00022989"/>
    </source>
</evidence>
<evidence type="ECO:0000256" key="4">
    <source>
        <dbReference type="ARBA" id="ARBA00022692"/>
    </source>
</evidence>
<evidence type="ECO:0000256" key="9">
    <source>
        <dbReference type="SAM" id="SignalP"/>
    </source>
</evidence>
<dbReference type="OrthoDB" id="5292010at2"/>
<feature type="domain" description="HAMP" evidence="11">
    <location>
        <begin position="209"/>
        <end position="262"/>
    </location>
</feature>
<keyword evidence="8" id="KW-0807">Transducer</keyword>
<comment type="subcellular location">
    <subcellularLocation>
        <location evidence="1">Cell membrane</location>
        <topology evidence="1">Multi-pass membrane protein</topology>
    </subcellularLocation>
</comment>
<comment type="similarity">
    <text evidence="7">Belongs to the methyl-accepting chemotaxis (MCP) protein family.</text>
</comment>
<dbReference type="Pfam" id="PF17202">
    <property type="entry name" value="sCache_3_3"/>
    <property type="match status" value="1"/>
</dbReference>
<dbReference type="AlphaFoldDB" id="A0A1H8IVC7"/>
<name>A0A1H8IVC7_9SPHN</name>
<feature type="domain" description="Methyl-accepting transducer" evidence="10">
    <location>
        <begin position="322"/>
        <end position="551"/>
    </location>
</feature>
<dbReference type="FunFam" id="1.10.287.950:FF:000001">
    <property type="entry name" value="Methyl-accepting chemotaxis sensory transducer"/>
    <property type="match status" value="1"/>
</dbReference>
<dbReference type="STRING" id="1166340.SAMN05192583_3396"/>
<evidence type="ECO:0000259" key="11">
    <source>
        <dbReference type="PROSITE" id="PS50885"/>
    </source>
</evidence>
<feature type="signal peptide" evidence="9">
    <location>
        <begin position="1"/>
        <end position="31"/>
    </location>
</feature>
<keyword evidence="9" id="KW-0732">Signal</keyword>
<sequence length="587" mass="62492">MTKTRTTRLSSKVTLLIVLALCMLSAITAGATEWVLQTHAERNAAERQEANMRVAWNVLHQFGRDFSVDGDRLRIGDRVLNDFAAPVDRVKRLVGGTATIFLGDRRVSTNVKNPDGSRAVGTTLTSDAVRDTVLRQGKPYRGRADILGRPFFTAYDPILDPAGKVIGVLYVGIPAEDFLADIGAVERTLLLVALVVTVAAAWACLVVTRRMFRPLDSMRGAMEQLARGNHDVAVPGTDRHDEIGTMARSVAVFREAGIAKARADAEQREAIDRLAAKLSAVARGKLTTRIRDDFPPSYAKLRQDFNAALDEIHATVSVISSNSAELHGHTGELSAASDDLCQRTAHQSASLEETSAAMDAIARTVRRTADGASRTSGLIGHAHQEAARGGEVVREAVDAMKRIEESSGEIAEIISLIDGIAFQTNLLALNAGVEAARAGDAGKGFAVVASEVRALAQRSADAARDVRARITVSSNQVETGVGLVHETGAALDRIIVRIDEVGGLVREIAASVEEQANGLQQINQAVAEMDSVTQQNGSMADQVTSVARGLKDQADALGREVARFEVAAPPTARAVPADPAGGWRMAG</sequence>
<protein>
    <submittedName>
        <fullName evidence="12">Methyl-accepting chemotaxis protein</fullName>
    </submittedName>
</protein>
<keyword evidence="4" id="KW-0812">Transmembrane</keyword>
<dbReference type="Pfam" id="PF00672">
    <property type="entry name" value="HAMP"/>
    <property type="match status" value="1"/>
</dbReference>
<evidence type="ECO:0000256" key="8">
    <source>
        <dbReference type="PROSITE-ProRule" id="PRU00284"/>
    </source>
</evidence>
<feature type="chain" id="PRO_5011536983" evidence="9">
    <location>
        <begin position="32"/>
        <end position="587"/>
    </location>
</feature>
<keyword evidence="6" id="KW-0472">Membrane</keyword>
<dbReference type="Gene3D" id="1.10.287.950">
    <property type="entry name" value="Methyl-accepting chemotaxis protein"/>
    <property type="match status" value="1"/>
</dbReference>
<evidence type="ECO:0000256" key="1">
    <source>
        <dbReference type="ARBA" id="ARBA00004651"/>
    </source>
</evidence>
<evidence type="ECO:0000256" key="7">
    <source>
        <dbReference type="ARBA" id="ARBA00029447"/>
    </source>
</evidence>
<dbReference type="GO" id="GO:0005886">
    <property type="term" value="C:plasma membrane"/>
    <property type="evidence" value="ECO:0007669"/>
    <property type="project" value="UniProtKB-SubCell"/>
</dbReference>
<dbReference type="InterPro" id="IPR033463">
    <property type="entry name" value="sCache_3"/>
</dbReference>
<dbReference type="SUPFAM" id="SSF158472">
    <property type="entry name" value="HAMP domain-like"/>
    <property type="match status" value="1"/>
</dbReference>
<dbReference type="PROSITE" id="PS50885">
    <property type="entry name" value="HAMP"/>
    <property type="match status" value="2"/>
</dbReference>
<keyword evidence="2" id="KW-1003">Cell membrane</keyword>
<dbReference type="InterPro" id="IPR003660">
    <property type="entry name" value="HAMP_dom"/>
</dbReference>
<dbReference type="SUPFAM" id="SSF58104">
    <property type="entry name" value="Methyl-accepting chemotaxis protein (MCP) signaling domain"/>
    <property type="match status" value="1"/>
</dbReference>
<dbReference type="InterPro" id="IPR029151">
    <property type="entry name" value="Sensor-like_sf"/>
</dbReference>
<evidence type="ECO:0000256" key="6">
    <source>
        <dbReference type="ARBA" id="ARBA00023136"/>
    </source>
</evidence>
<keyword evidence="3" id="KW-0145">Chemotaxis</keyword>
<dbReference type="GO" id="GO:0006935">
    <property type="term" value="P:chemotaxis"/>
    <property type="evidence" value="ECO:0007669"/>
    <property type="project" value="UniProtKB-KW"/>
</dbReference>
<dbReference type="Pfam" id="PF00015">
    <property type="entry name" value="MCPsignal"/>
    <property type="match status" value="1"/>
</dbReference>
<dbReference type="InterPro" id="IPR051310">
    <property type="entry name" value="MCP_chemotaxis"/>
</dbReference>
<evidence type="ECO:0000259" key="10">
    <source>
        <dbReference type="PROSITE" id="PS50111"/>
    </source>
</evidence>
<dbReference type="SMART" id="SM00304">
    <property type="entry name" value="HAMP"/>
    <property type="match status" value="2"/>
</dbReference>
<proteinExistence type="inferred from homology"/>
<dbReference type="Gene3D" id="6.10.340.10">
    <property type="match status" value="1"/>
</dbReference>
<gene>
    <name evidence="12" type="ORF">SAMN05192583_3396</name>
</gene>
<dbReference type="SUPFAM" id="SSF103190">
    <property type="entry name" value="Sensory domain-like"/>
    <property type="match status" value="1"/>
</dbReference>
<dbReference type="InterPro" id="IPR004089">
    <property type="entry name" value="MCPsignal_dom"/>
</dbReference>
<evidence type="ECO:0000256" key="3">
    <source>
        <dbReference type="ARBA" id="ARBA00022500"/>
    </source>
</evidence>
<reference evidence="13" key="1">
    <citation type="submission" date="2016-10" db="EMBL/GenBank/DDBJ databases">
        <authorList>
            <person name="Varghese N."/>
            <person name="Submissions S."/>
        </authorList>
    </citation>
    <scope>NUCLEOTIDE SEQUENCE [LARGE SCALE GENOMIC DNA]</scope>
    <source>
        <strain evidence="13">S6-262</strain>
    </source>
</reference>